<evidence type="ECO:0000256" key="6">
    <source>
        <dbReference type="SAM" id="MobiDB-lite"/>
    </source>
</evidence>
<keyword evidence="5" id="KW-0249">Electron transport</keyword>
<evidence type="ECO:0000256" key="5">
    <source>
        <dbReference type="ARBA" id="ARBA00022982"/>
    </source>
</evidence>
<dbReference type="GO" id="GO:0010181">
    <property type="term" value="F:FMN binding"/>
    <property type="evidence" value="ECO:0007669"/>
    <property type="project" value="InterPro"/>
</dbReference>
<keyword evidence="4" id="KW-0288">FMN</keyword>
<dbReference type="Pfam" id="PF04205">
    <property type="entry name" value="FMN_bind"/>
    <property type="match status" value="4"/>
</dbReference>
<dbReference type="PANTHER" id="PTHR36118:SF1">
    <property type="entry name" value="ION-TRANSLOCATING OXIDOREDUCTASE COMPLEX SUBUNIT G"/>
    <property type="match status" value="1"/>
</dbReference>
<dbReference type="SMART" id="SM00900">
    <property type="entry name" value="FMN_bind"/>
    <property type="match status" value="4"/>
</dbReference>
<evidence type="ECO:0000313" key="9">
    <source>
        <dbReference type="EMBL" id="EHI58813.1"/>
    </source>
</evidence>
<keyword evidence="1" id="KW-0813">Transport</keyword>
<dbReference type="GO" id="GO:0009055">
    <property type="term" value="F:electron transfer activity"/>
    <property type="evidence" value="ECO:0007669"/>
    <property type="project" value="InterPro"/>
</dbReference>
<evidence type="ECO:0000313" key="10">
    <source>
        <dbReference type="Proteomes" id="UP000005384"/>
    </source>
</evidence>
<dbReference type="Proteomes" id="UP000005384">
    <property type="component" value="Unassembled WGS sequence"/>
</dbReference>
<organism evidence="9 10">
    <name type="scientific">Hungatella hathewayi WAL-18680</name>
    <dbReference type="NCBI Taxonomy" id="742737"/>
    <lineage>
        <taxon>Bacteria</taxon>
        <taxon>Bacillati</taxon>
        <taxon>Bacillota</taxon>
        <taxon>Clostridia</taxon>
        <taxon>Lachnospirales</taxon>
        <taxon>Lachnospiraceae</taxon>
        <taxon>Hungatella</taxon>
    </lineage>
</organism>
<keyword evidence="7" id="KW-1133">Transmembrane helix</keyword>
<feature type="domain" description="FMN-binding" evidence="8">
    <location>
        <begin position="277"/>
        <end position="351"/>
    </location>
</feature>
<feature type="domain" description="FMN-binding" evidence="8">
    <location>
        <begin position="380"/>
        <end position="454"/>
    </location>
</feature>
<reference evidence="9 10" key="1">
    <citation type="submission" date="2011-08" db="EMBL/GenBank/DDBJ databases">
        <title>The Genome Sequence of Clostridium hathewayi WAL-18680.</title>
        <authorList>
            <consortium name="The Broad Institute Genome Sequencing Platform"/>
            <person name="Earl A."/>
            <person name="Ward D."/>
            <person name="Feldgarden M."/>
            <person name="Gevers D."/>
            <person name="Finegold S.M."/>
            <person name="Summanen P.H."/>
            <person name="Molitoris D.R."/>
            <person name="Song M."/>
            <person name="Daigneault M."/>
            <person name="Allen-Vercoe E."/>
            <person name="Young S.K."/>
            <person name="Zeng Q."/>
            <person name="Gargeya S."/>
            <person name="Fitzgerald M."/>
            <person name="Haas B."/>
            <person name="Abouelleil A."/>
            <person name="Alvarado L."/>
            <person name="Arachchi H.M."/>
            <person name="Berlin A."/>
            <person name="Brown A."/>
            <person name="Chapman S.B."/>
            <person name="Chen Z."/>
            <person name="Dunbar C."/>
            <person name="Freedman E."/>
            <person name="Gearin G."/>
            <person name="Gellesch M."/>
            <person name="Goldberg J."/>
            <person name="Griggs A."/>
            <person name="Gujja S."/>
            <person name="Heiman D."/>
            <person name="Howarth C."/>
            <person name="Larson L."/>
            <person name="Lui A."/>
            <person name="MacDonald P.J.P."/>
            <person name="Montmayeur A."/>
            <person name="Murphy C."/>
            <person name="Neiman D."/>
            <person name="Pearson M."/>
            <person name="Priest M."/>
            <person name="Roberts A."/>
            <person name="Saif S."/>
            <person name="Shea T."/>
            <person name="Shenoy N."/>
            <person name="Sisk P."/>
            <person name="Stolte C."/>
            <person name="Sykes S."/>
            <person name="Wortman J."/>
            <person name="Nusbaum C."/>
            <person name="Birren B."/>
        </authorList>
    </citation>
    <scope>NUCLEOTIDE SEQUENCE [LARGE SCALE GENOMIC DNA]</scope>
    <source>
        <strain evidence="9 10">WAL-18680</strain>
    </source>
</reference>
<feature type="domain" description="FMN-binding" evidence="8">
    <location>
        <begin position="175"/>
        <end position="249"/>
    </location>
</feature>
<dbReference type="PATRIC" id="fig|742737.3.peg.3181"/>
<dbReference type="InterPro" id="IPR010209">
    <property type="entry name" value="Ion_transpt_RnfG/RsxG"/>
</dbReference>
<name>G5II77_9FIRM</name>
<evidence type="ECO:0000256" key="7">
    <source>
        <dbReference type="SAM" id="Phobius"/>
    </source>
</evidence>
<keyword evidence="3" id="KW-0285">Flavoprotein</keyword>
<feature type="region of interest" description="Disordered" evidence="6">
    <location>
        <begin position="138"/>
        <end position="159"/>
    </location>
</feature>
<dbReference type="HOGENOM" id="CLU_600998_0_0_9"/>
<evidence type="ECO:0000259" key="8">
    <source>
        <dbReference type="SMART" id="SM00900"/>
    </source>
</evidence>
<comment type="caution">
    <text evidence="9">The sequence shown here is derived from an EMBL/GenBank/DDBJ whole genome shotgun (WGS) entry which is preliminary data.</text>
</comment>
<feature type="compositionally biased region" description="Basic and acidic residues" evidence="6">
    <location>
        <begin position="140"/>
        <end position="159"/>
    </location>
</feature>
<keyword evidence="10" id="KW-1185">Reference proteome</keyword>
<evidence type="ECO:0000256" key="2">
    <source>
        <dbReference type="ARBA" id="ARBA00022553"/>
    </source>
</evidence>
<keyword evidence="2" id="KW-0597">Phosphoprotein</keyword>
<keyword evidence="7" id="KW-0472">Membrane</keyword>
<evidence type="ECO:0000256" key="1">
    <source>
        <dbReference type="ARBA" id="ARBA00022448"/>
    </source>
</evidence>
<dbReference type="OrthoDB" id="384237at2"/>
<protein>
    <recommendedName>
        <fullName evidence="8">FMN-binding domain-containing protein</fullName>
    </recommendedName>
</protein>
<gene>
    <name evidence="9" type="ORF">HMPREF9473_03205</name>
</gene>
<sequence length="455" mass="45693">MTQKQKGYVGLGVMVVLAGATVFLSNPLYNAIDTMAAKSISYTPGSYMGSADGFGGKVTATVTISENGIDAIVLAGNDETPELGGAALEKLAPKFMEAQSSQVDAVSGCTITSNAAMEAVQNALDQASGKIDVVPVEETEAPKATEAETEKETEAAKAEETRTFQAGTYTGTAKGFGGDVTATVVITDSGIESVELVGNDETEELGGAALKKLSKKFVEAQTSTVDAVSGCTITSDAAMAAVEQALEQAAGGAADAGSTAVEAVSYAAGTYTGTAKGFGGDVNATVVITDSGIESVELVGNDETEELGGAALKKLSKKFVEAQSSKVDAVSGCTITSDAAMAAVAQALEQAVSEEAAPAGAEAAEAESYKAGTYTGTAKGFGGDVTATVVITDSGIESVELVGNDETEELGGAALKKLSKKFVEAQSSKVDAVSGCTITSDAAMEAVKQALDQAK</sequence>
<feature type="transmembrane region" description="Helical" evidence="7">
    <location>
        <begin position="7"/>
        <end position="29"/>
    </location>
</feature>
<dbReference type="PANTHER" id="PTHR36118">
    <property type="entry name" value="ION-TRANSLOCATING OXIDOREDUCTASE COMPLEX SUBUNIT G"/>
    <property type="match status" value="1"/>
</dbReference>
<dbReference type="RefSeq" id="WP_006781184.1">
    <property type="nucleotide sequence ID" value="NZ_CP040506.1"/>
</dbReference>
<dbReference type="InterPro" id="IPR007329">
    <property type="entry name" value="FMN-bd"/>
</dbReference>
<dbReference type="AlphaFoldDB" id="G5II77"/>
<dbReference type="Gene3D" id="3.90.1010.20">
    <property type="match status" value="4"/>
</dbReference>
<dbReference type="EMBL" id="ADLN01000084">
    <property type="protein sequence ID" value="EHI58813.1"/>
    <property type="molecule type" value="Genomic_DNA"/>
</dbReference>
<accession>G5II77</accession>
<dbReference type="GO" id="GO:0022900">
    <property type="term" value="P:electron transport chain"/>
    <property type="evidence" value="ECO:0007669"/>
    <property type="project" value="InterPro"/>
</dbReference>
<keyword evidence="7" id="KW-0812">Transmembrane</keyword>
<evidence type="ECO:0000256" key="3">
    <source>
        <dbReference type="ARBA" id="ARBA00022630"/>
    </source>
</evidence>
<evidence type="ECO:0000256" key="4">
    <source>
        <dbReference type="ARBA" id="ARBA00022643"/>
    </source>
</evidence>
<proteinExistence type="predicted"/>
<dbReference type="GO" id="GO:0005886">
    <property type="term" value="C:plasma membrane"/>
    <property type="evidence" value="ECO:0007669"/>
    <property type="project" value="InterPro"/>
</dbReference>
<feature type="domain" description="FMN-binding" evidence="8">
    <location>
        <begin position="53"/>
        <end position="127"/>
    </location>
</feature>